<dbReference type="AlphaFoldDB" id="A0A834IML0"/>
<dbReference type="InterPro" id="IPR001565">
    <property type="entry name" value="Synaptotagmin"/>
</dbReference>
<dbReference type="InterPro" id="IPR000008">
    <property type="entry name" value="C2_dom"/>
</dbReference>
<keyword evidence="11" id="KW-0968">Cytoplasmic vesicle</keyword>
<organism evidence="14 15">
    <name type="scientific">Rhynchophorus ferrugineus</name>
    <name type="common">Red palm weevil</name>
    <name type="synonym">Curculio ferrugineus</name>
    <dbReference type="NCBI Taxonomy" id="354439"/>
    <lineage>
        <taxon>Eukaryota</taxon>
        <taxon>Metazoa</taxon>
        <taxon>Ecdysozoa</taxon>
        <taxon>Arthropoda</taxon>
        <taxon>Hexapoda</taxon>
        <taxon>Insecta</taxon>
        <taxon>Pterygota</taxon>
        <taxon>Neoptera</taxon>
        <taxon>Endopterygota</taxon>
        <taxon>Coleoptera</taxon>
        <taxon>Polyphaga</taxon>
        <taxon>Cucujiformia</taxon>
        <taxon>Curculionidae</taxon>
        <taxon>Dryophthorinae</taxon>
        <taxon>Rhynchophorus</taxon>
    </lineage>
</organism>
<evidence type="ECO:0000256" key="1">
    <source>
        <dbReference type="ARBA" id="ARBA00001913"/>
    </source>
</evidence>
<dbReference type="GO" id="GO:0048791">
    <property type="term" value="P:calcium ion-regulated exocytosis of neurotransmitter"/>
    <property type="evidence" value="ECO:0007669"/>
    <property type="project" value="TreeGrafter"/>
</dbReference>
<dbReference type="OrthoDB" id="67700at2759"/>
<comment type="similarity">
    <text evidence="3">Belongs to the synaptotagmin family.</text>
</comment>
<dbReference type="EMBL" id="JAACXV010000089">
    <property type="protein sequence ID" value="KAF7283712.1"/>
    <property type="molecule type" value="Genomic_DNA"/>
</dbReference>
<evidence type="ECO:0000256" key="3">
    <source>
        <dbReference type="ARBA" id="ARBA00006996"/>
    </source>
</evidence>
<dbReference type="FunFam" id="2.60.40.150:FF:000007">
    <property type="entry name" value="Synaptotagmin 1"/>
    <property type="match status" value="1"/>
</dbReference>
<sequence length="388" mass="44059">MSSNEAKPTNATVKENVLKETINMLHKETNMDEWVLVTILIAICAVILGICFCCIRRCFRKRRSKDKKGMKGADLKSINLLGSSYKEQVQPDMDELTANAEEPDDGEKPEVQKLGKLQFKLEYDFNQNSLSVTVIQAEDLPALDMGGTSDPYVKVYLLPDKKKKFETKVHRKTLNPVFNETFVFKSIPYAEAMNKTLVFAIFDFDRFSKHDQIGEVKVPLCQIDLAQTIEEWRELQSVEGEGGQLGDICFSLRYVPTAGKLTVVILEAKNLKKMDVGGLSDPYVKIALMQNGKRLKKKKTSIKKCTLNPYYNESFTFEVPFEQIQKVNLVVTVVDYDRIGTSEPIGKVVLGYNASGTELRHWSDMLASPRRPIAQWHTLKDPEDEKKD</sequence>
<evidence type="ECO:0000256" key="6">
    <source>
        <dbReference type="ARBA" id="ARBA00022737"/>
    </source>
</evidence>
<feature type="domain" description="C2" evidence="13">
    <location>
        <begin position="113"/>
        <end position="233"/>
    </location>
</feature>
<keyword evidence="6" id="KW-0677">Repeat</keyword>
<dbReference type="GO" id="GO:0031045">
    <property type="term" value="C:dense core granule"/>
    <property type="evidence" value="ECO:0007669"/>
    <property type="project" value="TreeGrafter"/>
</dbReference>
<comment type="caution">
    <text evidence="14">The sequence shown here is derived from an EMBL/GenBank/DDBJ whole genome shotgun (WGS) entry which is preliminary data.</text>
</comment>
<dbReference type="GO" id="GO:0000149">
    <property type="term" value="F:SNARE binding"/>
    <property type="evidence" value="ECO:0007669"/>
    <property type="project" value="TreeGrafter"/>
</dbReference>
<keyword evidence="10 12" id="KW-0472">Membrane</keyword>
<keyword evidence="9" id="KW-0770">Synapse</keyword>
<dbReference type="SMART" id="SM00239">
    <property type="entry name" value="C2"/>
    <property type="match status" value="2"/>
</dbReference>
<evidence type="ECO:0000256" key="11">
    <source>
        <dbReference type="ARBA" id="ARBA00023329"/>
    </source>
</evidence>
<dbReference type="GO" id="GO:0030424">
    <property type="term" value="C:axon"/>
    <property type="evidence" value="ECO:0007669"/>
    <property type="project" value="TreeGrafter"/>
</dbReference>
<dbReference type="GO" id="GO:0001786">
    <property type="term" value="F:phosphatidylserine binding"/>
    <property type="evidence" value="ECO:0007669"/>
    <property type="project" value="TreeGrafter"/>
</dbReference>
<keyword evidence="8 12" id="KW-1133">Transmembrane helix</keyword>
<name>A0A834IML0_RHYFE</name>
<dbReference type="GO" id="GO:0030672">
    <property type="term" value="C:synaptic vesicle membrane"/>
    <property type="evidence" value="ECO:0007669"/>
    <property type="project" value="UniProtKB-SubCell"/>
</dbReference>
<evidence type="ECO:0000256" key="7">
    <source>
        <dbReference type="ARBA" id="ARBA00022837"/>
    </source>
</evidence>
<dbReference type="GO" id="GO:0048488">
    <property type="term" value="P:synaptic vesicle endocytosis"/>
    <property type="evidence" value="ECO:0007669"/>
    <property type="project" value="UniProtKB-ARBA"/>
</dbReference>
<accession>A0A834IML0</accession>
<dbReference type="GO" id="GO:0007626">
    <property type="term" value="P:locomotory behavior"/>
    <property type="evidence" value="ECO:0007669"/>
    <property type="project" value="UniProtKB-ARBA"/>
</dbReference>
<dbReference type="Gene3D" id="2.60.40.150">
    <property type="entry name" value="C2 domain"/>
    <property type="match status" value="2"/>
</dbReference>
<evidence type="ECO:0000256" key="2">
    <source>
        <dbReference type="ARBA" id="ARBA00004254"/>
    </source>
</evidence>
<evidence type="ECO:0000256" key="4">
    <source>
        <dbReference type="ARBA" id="ARBA00022692"/>
    </source>
</evidence>
<evidence type="ECO:0000256" key="9">
    <source>
        <dbReference type="ARBA" id="ARBA00023018"/>
    </source>
</evidence>
<comment type="cofactor">
    <cofactor evidence="1">
        <name>Ca(2+)</name>
        <dbReference type="ChEBI" id="CHEBI:29108"/>
    </cofactor>
</comment>
<reference evidence="14" key="1">
    <citation type="submission" date="2020-08" db="EMBL/GenBank/DDBJ databases">
        <title>Genome sequencing and assembly of the red palm weevil Rhynchophorus ferrugineus.</title>
        <authorList>
            <person name="Dias G.B."/>
            <person name="Bergman C.M."/>
            <person name="Manee M."/>
        </authorList>
    </citation>
    <scope>NUCLEOTIDE SEQUENCE</scope>
    <source>
        <strain evidence="14">AA-2017</strain>
        <tissue evidence="14">Whole larva</tissue>
    </source>
</reference>
<dbReference type="SUPFAM" id="SSF49562">
    <property type="entry name" value="C2 domain (Calcium/lipid-binding domain, CaLB)"/>
    <property type="match status" value="2"/>
</dbReference>
<dbReference type="Pfam" id="PF00168">
    <property type="entry name" value="C2"/>
    <property type="match status" value="2"/>
</dbReference>
<evidence type="ECO:0000259" key="13">
    <source>
        <dbReference type="PROSITE" id="PS50004"/>
    </source>
</evidence>
<keyword evidence="5" id="KW-0479">Metal-binding</keyword>
<dbReference type="GO" id="GO:0005544">
    <property type="term" value="F:calcium-dependent phospholipid binding"/>
    <property type="evidence" value="ECO:0007669"/>
    <property type="project" value="TreeGrafter"/>
</dbReference>
<dbReference type="CDD" id="cd08385">
    <property type="entry name" value="C2A_Synaptotagmin-1-5-6-9-10"/>
    <property type="match status" value="1"/>
</dbReference>
<dbReference type="PRINTS" id="PR00360">
    <property type="entry name" value="C2DOMAIN"/>
</dbReference>
<keyword evidence="7" id="KW-0106">Calcium</keyword>
<dbReference type="PROSITE" id="PS50004">
    <property type="entry name" value="C2"/>
    <property type="match status" value="2"/>
</dbReference>
<evidence type="ECO:0000256" key="8">
    <source>
        <dbReference type="ARBA" id="ARBA00022989"/>
    </source>
</evidence>
<comment type="subcellular location">
    <subcellularLocation>
        <location evidence="2">Cytoplasmic vesicle</location>
        <location evidence="2">Secretory vesicle</location>
        <location evidence="2">Synaptic vesicle membrane</location>
        <topology evidence="2">Single-pass membrane protein</topology>
    </subcellularLocation>
</comment>
<dbReference type="PANTHER" id="PTHR10024">
    <property type="entry name" value="SYNAPTOTAGMIN"/>
    <property type="match status" value="1"/>
</dbReference>
<evidence type="ECO:0000313" key="15">
    <source>
        <dbReference type="Proteomes" id="UP000625711"/>
    </source>
</evidence>
<evidence type="ECO:0000256" key="5">
    <source>
        <dbReference type="ARBA" id="ARBA00022723"/>
    </source>
</evidence>
<dbReference type="GO" id="GO:0030276">
    <property type="term" value="F:clathrin binding"/>
    <property type="evidence" value="ECO:0007669"/>
    <property type="project" value="TreeGrafter"/>
</dbReference>
<keyword evidence="15" id="KW-1185">Reference proteome</keyword>
<keyword evidence="4 12" id="KW-0812">Transmembrane</keyword>
<gene>
    <name evidence="14" type="ORF">GWI33_023097</name>
</gene>
<dbReference type="GO" id="GO:0005886">
    <property type="term" value="C:plasma membrane"/>
    <property type="evidence" value="ECO:0007669"/>
    <property type="project" value="TreeGrafter"/>
</dbReference>
<dbReference type="Proteomes" id="UP000625711">
    <property type="component" value="Unassembled WGS sequence"/>
</dbReference>
<dbReference type="GO" id="GO:0005509">
    <property type="term" value="F:calcium ion binding"/>
    <property type="evidence" value="ECO:0007669"/>
    <property type="project" value="TreeGrafter"/>
</dbReference>
<dbReference type="FunFam" id="2.60.40.150:FF:000016">
    <property type="entry name" value="Synaptotagmin 1"/>
    <property type="match status" value="1"/>
</dbReference>
<dbReference type="PRINTS" id="PR00399">
    <property type="entry name" value="SYNAPTOTAGMN"/>
</dbReference>
<dbReference type="InterPro" id="IPR035892">
    <property type="entry name" value="C2_domain_sf"/>
</dbReference>
<evidence type="ECO:0000256" key="12">
    <source>
        <dbReference type="SAM" id="Phobius"/>
    </source>
</evidence>
<dbReference type="CDD" id="cd08402">
    <property type="entry name" value="C2B_Synaptotagmin-1"/>
    <property type="match status" value="1"/>
</dbReference>
<proteinExistence type="inferred from homology"/>
<evidence type="ECO:0000256" key="10">
    <source>
        <dbReference type="ARBA" id="ARBA00023136"/>
    </source>
</evidence>
<protein>
    <recommendedName>
        <fullName evidence="13">C2 domain-containing protein</fullName>
    </recommendedName>
</protein>
<feature type="domain" description="C2" evidence="13">
    <location>
        <begin position="244"/>
        <end position="377"/>
    </location>
</feature>
<dbReference type="PANTHER" id="PTHR10024:SF227">
    <property type="entry name" value="SYNAPTOTAGMIN 1"/>
    <property type="match status" value="1"/>
</dbReference>
<feature type="transmembrane region" description="Helical" evidence="12">
    <location>
        <begin position="34"/>
        <end position="55"/>
    </location>
</feature>
<evidence type="ECO:0000313" key="14">
    <source>
        <dbReference type="EMBL" id="KAF7283712.1"/>
    </source>
</evidence>